<evidence type="ECO:0000313" key="3">
    <source>
        <dbReference type="EMBL" id="SBW25363.1"/>
    </source>
</evidence>
<dbReference type="Pfam" id="PF01170">
    <property type="entry name" value="UPF0020"/>
    <property type="match status" value="1"/>
</dbReference>
<feature type="compositionally biased region" description="Basic residues" evidence="1">
    <location>
        <begin position="293"/>
        <end position="323"/>
    </location>
</feature>
<protein>
    <recommendedName>
        <fullName evidence="2">Ribosomal RNA large subunit methyltransferase K/L-like methyltransferase domain-containing protein</fullName>
    </recommendedName>
</protein>
<dbReference type="Proteomes" id="UP000199013">
    <property type="component" value="Unassembled WGS sequence"/>
</dbReference>
<dbReference type="GO" id="GO:0030488">
    <property type="term" value="P:tRNA methylation"/>
    <property type="evidence" value="ECO:0007669"/>
    <property type="project" value="TreeGrafter"/>
</dbReference>
<sequence length="435" mass="48406">MVGHRDRIRHPAESRPGAPGFLAVTMPGLGGLLSSEIADHPDMDPDDRPGFDGRADIVRFQPRRGAQWELSDLRLAEDVFTTIGEADGNAGPRQVAAALITRTGLERALSVWTRFVRHLGPSMTYRVITRVLDERRFLRTELRRAVADAIVTHRPRWRTADPADLEIWVLEYRKGHFVAGLRLSDRRMRQHGEGRESERHGALRPVVAAMVRLAGQSPGELLDPCCESGTIVREALDSGWQARGSDVDPDAVDIARTNLPGVAVERADALKLPHPDGSFDAVVSNLPFGKQFTRRRRPERLATRRAARVRPGHQARRTGRRPRAAALAEEPAGPEPSERPPAAAARHIDQDLGLRPPGRRHHCRRGCFGAGHDGDDVGAASRHLRDDRRRRARSGQQPSRRVRARRLRHQTLCPPTRPRDRDAPGGPADREHARG</sequence>
<keyword evidence="4" id="KW-1185">Reference proteome</keyword>
<name>A0A1C3P6C0_9ACTN</name>
<dbReference type="EMBL" id="FLUV01001890">
    <property type="protein sequence ID" value="SBW25363.1"/>
    <property type="molecule type" value="Genomic_DNA"/>
</dbReference>
<feature type="domain" description="Ribosomal RNA large subunit methyltransferase K/L-like methyltransferase" evidence="2">
    <location>
        <begin position="195"/>
        <end position="301"/>
    </location>
</feature>
<reference evidence="4" key="1">
    <citation type="submission" date="2016-02" db="EMBL/GenBank/DDBJ databases">
        <authorList>
            <person name="Wibberg D."/>
        </authorList>
    </citation>
    <scope>NUCLEOTIDE SEQUENCE [LARGE SCALE GENOMIC DNA]</scope>
</reference>
<dbReference type="CDD" id="cd02440">
    <property type="entry name" value="AdoMet_MTases"/>
    <property type="match status" value="1"/>
</dbReference>
<evidence type="ECO:0000313" key="4">
    <source>
        <dbReference type="Proteomes" id="UP000199013"/>
    </source>
</evidence>
<proteinExistence type="predicted"/>
<dbReference type="AlphaFoldDB" id="A0A1C3P6C0"/>
<feature type="region of interest" description="Disordered" evidence="1">
    <location>
        <begin position="1"/>
        <end position="21"/>
    </location>
</feature>
<accession>A0A1C3P6C0</accession>
<dbReference type="InterPro" id="IPR000241">
    <property type="entry name" value="RlmKL-like_Mtase"/>
</dbReference>
<dbReference type="PANTHER" id="PTHR14911">
    <property type="entry name" value="THUMP DOMAIN-CONTAINING"/>
    <property type="match status" value="1"/>
</dbReference>
<dbReference type="Gene3D" id="3.40.50.150">
    <property type="entry name" value="Vaccinia Virus protein VP39"/>
    <property type="match status" value="1"/>
</dbReference>
<dbReference type="GO" id="GO:0016423">
    <property type="term" value="F:tRNA (guanine) methyltransferase activity"/>
    <property type="evidence" value="ECO:0007669"/>
    <property type="project" value="TreeGrafter"/>
</dbReference>
<evidence type="ECO:0000256" key="1">
    <source>
        <dbReference type="SAM" id="MobiDB-lite"/>
    </source>
</evidence>
<dbReference type="SUPFAM" id="SSF53335">
    <property type="entry name" value="S-adenosyl-L-methionine-dependent methyltransferases"/>
    <property type="match status" value="1"/>
</dbReference>
<feature type="compositionally biased region" description="Basic and acidic residues" evidence="1">
    <location>
        <begin position="417"/>
        <end position="435"/>
    </location>
</feature>
<evidence type="ECO:0000259" key="2">
    <source>
        <dbReference type="Pfam" id="PF01170"/>
    </source>
</evidence>
<feature type="region of interest" description="Disordered" evidence="1">
    <location>
        <begin position="293"/>
        <end position="345"/>
    </location>
</feature>
<dbReference type="InterPro" id="IPR029063">
    <property type="entry name" value="SAM-dependent_MTases_sf"/>
</dbReference>
<gene>
    <name evidence="3" type="ORF">FDG2_4523</name>
</gene>
<feature type="region of interest" description="Disordered" evidence="1">
    <location>
        <begin position="368"/>
        <end position="435"/>
    </location>
</feature>
<dbReference type="PANTHER" id="PTHR14911:SF13">
    <property type="entry name" value="TRNA (GUANINE(6)-N2)-METHYLTRANSFERASE THUMP3"/>
    <property type="match status" value="1"/>
</dbReference>
<organism evidence="3 4">
    <name type="scientific">Candidatus Protofrankia californiensis</name>
    <dbReference type="NCBI Taxonomy" id="1839754"/>
    <lineage>
        <taxon>Bacteria</taxon>
        <taxon>Bacillati</taxon>
        <taxon>Actinomycetota</taxon>
        <taxon>Actinomycetes</taxon>
        <taxon>Frankiales</taxon>
        <taxon>Frankiaceae</taxon>
        <taxon>Protofrankia</taxon>
    </lineage>
</organism>
<feature type="compositionally biased region" description="Basic residues" evidence="1">
    <location>
        <begin position="400"/>
        <end position="409"/>
    </location>
</feature>